<gene>
    <name evidence="2" type="ORF">MM171A02302_0014</name>
    <name evidence="1" type="ORF">MM171B02289_0014</name>
</gene>
<evidence type="ECO:0000313" key="2">
    <source>
        <dbReference type="EMBL" id="QJH92864.1"/>
    </source>
</evidence>
<accession>A0A6M3X542</accession>
<evidence type="ECO:0000313" key="1">
    <source>
        <dbReference type="EMBL" id="QJB01600.1"/>
    </source>
</evidence>
<sequence>MSIDKEFTKVRDRIIQEEMDISKAESFPNKFQFQRKVRKLKNVTDPNKFIVDYKKITGATDWDLPKDLRHYKK</sequence>
<dbReference type="AlphaFoldDB" id="A0A6M3X542"/>
<dbReference type="EMBL" id="MT143717">
    <property type="protein sequence ID" value="QJB01600.1"/>
    <property type="molecule type" value="Genomic_DNA"/>
</dbReference>
<name>A0A6M3X542_9ZZZZ</name>
<reference evidence="2" key="1">
    <citation type="submission" date="2020-03" db="EMBL/GenBank/DDBJ databases">
        <title>The deep terrestrial virosphere.</title>
        <authorList>
            <person name="Holmfeldt K."/>
            <person name="Nilsson E."/>
            <person name="Simone D."/>
            <person name="Lopez-Fernandez M."/>
            <person name="Wu X."/>
            <person name="de Brujin I."/>
            <person name="Lundin D."/>
            <person name="Andersson A."/>
            <person name="Bertilsson S."/>
            <person name="Dopson M."/>
        </authorList>
    </citation>
    <scope>NUCLEOTIDE SEQUENCE</scope>
    <source>
        <strain evidence="2">MM171A02302</strain>
        <strain evidence="1">MM171B02289</strain>
    </source>
</reference>
<proteinExistence type="predicted"/>
<protein>
    <submittedName>
        <fullName evidence="2">Uncharacterized protein</fullName>
    </submittedName>
</protein>
<dbReference type="EMBL" id="MT143926">
    <property type="protein sequence ID" value="QJH92864.1"/>
    <property type="molecule type" value="Genomic_DNA"/>
</dbReference>
<organism evidence="2">
    <name type="scientific">viral metagenome</name>
    <dbReference type="NCBI Taxonomy" id="1070528"/>
    <lineage>
        <taxon>unclassified sequences</taxon>
        <taxon>metagenomes</taxon>
        <taxon>organismal metagenomes</taxon>
    </lineage>
</organism>